<dbReference type="Pfam" id="PF10651">
    <property type="entry name" value="BppU_N"/>
    <property type="match status" value="1"/>
</dbReference>
<dbReference type="EMBL" id="PZEV01000030">
    <property type="protein sequence ID" value="PTI50407.1"/>
    <property type="molecule type" value="Genomic_DNA"/>
</dbReference>
<dbReference type="CDD" id="cd19958">
    <property type="entry name" value="pyocin_knob"/>
    <property type="match status" value="1"/>
</dbReference>
<reference evidence="2 3" key="1">
    <citation type="journal article" date="2016" name="Front. Microbiol.">
        <title>Comprehensive Phylogenetic Analysis of Bovine Non-aureus Staphylococci Species Based on Whole-Genome Sequencing.</title>
        <authorList>
            <person name="Naushad S."/>
            <person name="Barkema H.W."/>
            <person name="Luby C."/>
            <person name="Condas L.A."/>
            <person name="Nobrega D.B."/>
            <person name="Carson D.A."/>
            <person name="De Buck J."/>
        </authorList>
    </citation>
    <scope>NUCLEOTIDE SEQUENCE [LARGE SCALE GENOMIC DNA]</scope>
    <source>
        <strain evidence="2 3">SNUC 2993</strain>
    </source>
</reference>
<dbReference type="Proteomes" id="UP000240717">
    <property type="component" value="Unassembled WGS sequence"/>
</dbReference>
<evidence type="ECO:0000313" key="2">
    <source>
        <dbReference type="EMBL" id="PTI50407.1"/>
    </source>
</evidence>
<gene>
    <name evidence="2" type="ORF">BU085_09015</name>
</gene>
<name>A0A2T4PZ77_STAWA</name>
<dbReference type="RefSeq" id="WP_107533032.1">
    <property type="nucleotide sequence ID" value="NZ_PZEV01000030.1"/>
</dbReference>
<organism evidence="2 3">
    <name type="scientific">Staphylococcus warneri</name>
    <dbReference type="NCBI Taxonomy" id="1292"/>
    <lineage>
        <taxon>Bacteria</taxon>
        <taxon>Bacillati</taxon>
        <taxon>Bacillota</taxon>
        <taxon>Bacilli</taxon>
        <taxon>Bacillales</taxon>
        <taxon>Staphylococcaceae</taxon>
        <taxon>Staphylococcus</taxon>
    </lineage>
</organism>
<dbReference type="Gene3D" id="2.60.40.3350">
    <property type="match status" value="1"/>
</dbReference>
<dbReference type="AlphaFoldDB" id="A0A2T4PZ77"/>
<accession>A0A2T4PZ77</accession>
<dbReference type="InterPro" id="IPR018913">
    <property type="entry name" value="BppU_N"/>
</dbReference>
<evidence type="ECO:0000259" key="1">
    <source>
        <dbReference type="Pfam" id="PF10651"/>
    </source>
</evidence>
<proteinExistence type="predicted"/>
<feature type="domain" description="BppU N-terminal" evidence="1">
    <location>
        <begin position="23"/>
        <end position="164"/>
    </location>
</feature>
<protein>
    <recommendedName>
        <fullName evidence="1">BppU N-terminal domain-containing protein</fullName>
    </recommendedName>
</protein>
<comment type="caution">
    <text evidence="2">The sequence shown here is derived from an EMBL/GenBank/DDBJ whole genome shotgun (WGS) entry which is preliminary data.</text>
</comment>
<dbReference type="STRING" id="1194526.A284_07815"/>
<evidence type="ECO:0000313" key="3">
    <source>
        <dbReference type="Proteomes" id="UP000240717"/>
    </source>
</evidence>
<sequence length="579" mass="64942">MQNEIKKVARIQLYDEPYDKAVPDTGIVFYNLDINTAVIEMEIIRKNYPLQISDENVDTYVYLQGVDQNGNDYGTELDVEYIDPFSGLLSVTIPSDYLKAVNGSTVLAQLYITLHKNNRVPNTKSDTVVLNEFKFTVKDALINSISGVTKIEKIREFDKMRDEIRKRMTDIETAMKNGSDYVIRMENTLTNGLKQINDLVVKATKDINDTVASAQTVLNTTKDNTINTVTKARDDVLNAIKNNQVVKLSDLPSQFNALAWQKYQLTRDTGTIFQVVGVDFDKPEDTLGDKSQVFYVSQGTNLPPRTQSNGVVYYYCVTSDYKRLEYRPNGSNKIFYRRKEAGTWLDWVEVFNSESDLGTQKYKFTNDDGTRKWLGTLSSPVESLEPGLYECTIPANANTVNAPLDINNSSYIAELNITKSSSGRKQIILIQNYTEDMWLKTIHTNGADRGWTLINPKPNFTDTGWLPLTLINNVQAYSTAYVPQYKLVNNNGDIILKLKGAVKNLTTTGVVIATLPSNIASLVTMTSPFVQSSSFKNGNATTARWSVNTNGEIKFDGVSFSNTLMSADDFYPITTVIPL</sequence>